<feature type="binding site" evidence="3">
    <location>
        <begin position="201"/>
        <end position="202"/>
    </location>
    <ligand>
        <name>substrate</name>
    </ligand>
</feature>
<reference evidence="5 6" key="1">
    <citation type="journal article" date="2020" name="Microorganisms">
        <title>Reliable Identification of Environmental Pseudomonas Isolates Using the rpoD Gene.</title>
        <authorList>
            <consortium name="The Broad Institute Genome Sequencing Platform"/>
            <person name="Girard L."/>
            <person name="Lood C."/>
            <person name="Rokni-Zadeh H."/>
            <person name="van Noort V."/>
            <person name="Lavigne R."/>
            <person name="De Mot R."/>
        </authorList>
    </citation>
    <scope>NUCLEOTIDE SEQUENCE [LARGE SCALE GENOMIC DNA]</scope>
    <source>
        <strain evidence="5 6">RW8P3</strain>
    </source>
</reference>
<evidence type="ECO:0000313" key="5">
    <source>
        <dbReference type="EMBL" id="QXI26003.1"/>
    </source>
</evidence>
<dbReference type="KEGG" id="pvw:HU752_018760"/>
<evidence type="ECO:0000256" key="2">
    <source>
        <dbReference type="ARBA" id="ARBA00023235"/>
    </source>
</evidence>
<dbReference type="AlphaFoldDB" id="A0A9E6PH51"/>
<dbReference type="Gene3D" id="3.10.310.10">
    <property type="entry name" value="Diaminopimelate Epimerase, Chain A, domain 1"/>
    <property type="match status" value="2"/>
</dbReference>
<keyword evidence="3" id="KW-0028">Amino-acid biosynthesis</keyword>
<protein>
    <recommendedName>
        <fullName evidence="3 4">Diaminopimelate epimerase</fullName>
        <shortName evidence="3">DAP epimerase</shortName>
        <ecNumber evidence="3 4">5.1.1.7</ecNumber>
    </recommendedName>
    <alternativeName>
        <fullName evidence="3">PLP-independent amino acid racemase</fullName>
    </alternativeName>
</protein>
<evidence type="ECO:0000313" key="6">
    <source>
        <dbReference type="Proteomes" id="UP000634530"/>
    </source>
</evidence>
<dbReference type="Proteomes" id="UP000634530">
    <property type="component" value="Chromosome"/>
</dbReference>
<feature type="binding site" evidence="3">
    <location>
        <position position="64"/>
    </location>
    <ligand>
        <name>substrate</name>
    </ligand>
</feature>
<proteinExistence type="inferred from homology"/>
<dbReference type="Pfam" id="PF01678">
    <property type="entry name" value="DAP_epimerase"/>
    <property type="match status" value="2"/>
</dbReference>
<comment type="caution">
    <text evidence="3">Lacks conserved residue(s) required for the propagation of feature annotation.</text>
</comment>
<dbReference type="PANTHER" id="PTHR31689">
    <property type="entry name" value="DIAMINOPIMELATE EPIMERASE, CHLOROPLASTIC"/>
    <property type="match status" value="1"/>
</dbReference>
<organism evidence="5 6">
    <name type="scientific">Pseudomonas vanderleydeniana</name>
    <dbReference type="NCBI Taxonomy" id="2745495"/>
    <lineage>
        <taxon>Bacteria</taxon>
        <taxon>Pseudomonadati</taxon>
        <taxon>Pseudomonadota</taxon>
        <taxon>Gammaproteobacteria</taxon>
        <taxon>Pseudomonadales</taxon>
        <taxon>Pseudomonadaceae</taxon>
        <taxon>Pseudomonas</taxon>
    </lineage>
</organism>
<reference evidence="5 6" key="2">
    <citation type="journal article" date="2021" name="Microorganisms">
        <title>The Ever-Expanding Pseudomonas Genus: Description of 43 New Species and Partition of the Pseudomonas putida Group.</title>
        <authorList>
            <person name="Girard L."/>
            <person name="Lood C."/>
            <person name="Hofte M."/>
            <person name="Vandamme P."/>
            <person name="Rokni-Zadeh H."/>
            <person name="van Noort V."/>
            <person name="Lavigne R."/>
            <person name="De Mot R."/>
        </authorList>
    </citation>
    <scope>NUCLEOTIDE SEQUENCE [LARGE SCALE GENOMIC DNA]</scope>
    <source>
        <strain evidence="5 6">RW8P3</strain>
    </source>
</reference>
<comment type="pathway">
    <text evidence="3">Amino-acid biosynthesis; L-lysine biosynthesis via DAP pathway; DL-2,6-diaminopimelate from LL-2,6-diaminopimelate: step 1/1.</text>
</comment>
<dbReference type="RefSeq" id="WP_186689300.1">
    <property type="nucleotide sequence ID" value="NZ_CP077093.1"/>
</dbReference>
<feature type="site" description="Could be important to modulate the pK values of the two catalytic cysteine residues" evidence="3">
    <location>
        <position position="201"/>
    </location>
</feature>
<feature type="binding site" evidence="3">
    <location>
        <position position="150"/>
    </location>
    <ligand>
        <name>substrate</name>
    </ligand>
</feature>
<dbReference type="InterPro" id="IPR001653">
    <property type="entry name" value="DAP_epimerase_DapF"/>
</dbReference>
<dbReference type="EMBL" id="CP077093">
    <property type="protein sequence ID" value="QXI26003.1"/>
    <property type="molecule type" value="Genomic_DNA"/>
</dbReference>
<feature type="binding site" evidence="3">
    <location>
        <position position="183"/>
    </location>
    <ligand>
        <name>substrate</name>
    </ligand>
</feature>
<dbReference type="GO" id="GO:0008837">
    <property type="term" value="F:diaminopimelate epimerase activity"/>
    <property type="evidence" value="ECO:0007669"/>
    <property type="project" value="UniProtKB-UniRule"/>
</dbReference>
<accession>A0A9E6PH51</accession>
<keyword evidence="6" id="KW-1185">Reference proteome</keyword>
<comment type="similarity">
    <text evidence="1 3">Belongs to the diaminopimelate epimerase family.</text>
</comment>
<comment type="function">
    <text evidence="3">Catalyzes the stereoinversion of LL-2,6-diaminopimelate (L,L-DAP) to meso-diaminopimelate (meso-DAP), a precursor of L-lysine and an essential component of the bacterial peptidoglycan.</text>
</comment>
<dbReference type="HAMAP" id="MF_00197">
    <property type="entry name" value="DAP_epimerase"/>
    <property type="match status" value="1"/>
</dbReference>
<name>A0A9E6PH51_9PSED</name>
<comment type="subunit">
    <text evidence="3">Homodimer.</text>
</comment>
<evidence type="ECO:0000256" key="1">
    <source>
        <dbReference type="ARBA" id="ARBA00010219"/>
    </source>
</evidence>
<dbReference type="GO" id="GO:0009089">
    <property type="term" value="P:lysine biosynthetic process via diaminopimelate"/>
    <property type="evidence" value="ECO:0007669"/>
    <property type="project" value="UniProtKB-UniRule"/>
</dbReference>
<evidence type="ECO:0000256" key="3">
    <source>
        <dbReference type="HAMAP-Rule" id="MF_00197"/>
    </source>
</evidence>
<dbReference type="NCBIfam" id="TIGR00652">
    <property type="entry name" value="DapF"/>
    <property type="match status" value="1"/>
</dbReference>
<feature type="active site" description="Proton donor" evidence="3">
    <location>
        <position position="73"/>
    </location>
</feature>
<keyword evidence="3" id="KW-0963">Cytoplasm</keyword>
<comment type="catalytic activity">
    <reaction evidence="3">
        <text>(2S,6S)-2,6-diaminopimelate = meso-2,6-diaminopimelate</text>
        <dbReference type="Rhea" id="RHEA:15393"/>
        <dbReference type="ChEBI" id="CHEBI:57609"/>
        <dbReference type="ChEBI" id="CHEBI:57791"/>
        <dbReference type="EC" id="5.1.1.7"/>
    </reaction>
</comment>
<comment type="subcellular location">
    <subcellularLocation>
        <location evidence="3">Cytoplasm</location>
    </subcellularLocation>
</comment>
<gene>
    <name evidence="3 5" type="primary">dapF</name>
    <name evidence="5" type="ORF">HU752_018760</name>
</gene>
<dbReference type="GO" id="GO:0005829">
    <property type="term" value="C:cytosol"/>
    <property type="evidence" value="ECO:0007669"/>
    <property type="project" value="TreeGrafter"/>
</dbReference>
<evidence type="ECO:0000256" key="4">
    <source>
        <dbReference type="NCBIfam" id="TIGR00652"/>
    </source>
</evidence>
<feature type="site" description="Could be important to modulate the pK values of the two catalytic cysteine residues" evidence="3">
    <location>
        <position position="152"/>
    </location>
</feature>
<feature type="binding site" evidence="3">
    <location>
        <position position="46"/>
    </location>
    <ligand>
        <name>substrate</name>
    </ligand>
</feature>
<keyword evidence="2 3" id="KW-0413">Isomerase</keyword>
<keyword evidence="3" id="KW-0457">Lysine biosynthesis</keyword>
<dbReference type="EC" id="5.1.1.7" evidence="3 4"/>
<feature type="binding site" evidence="3">
    <location>
        <begin position="211"/>
        <end position="212"/>
    </location>
    <ligand>
        <name>substrate</name>
    </ligand>
</feature>
<dbReference type="SUPFAM" id="SSF54506">
    <property type="entry name" value="Diaminopimelate epimerase-like"/>
    <property type="match status" value="2"/>
</dbReference>
<dbReference type="PANTHER" id="PTHR31689:SF0">
    <property type="entry name" value="DIAMINOPIMELATE EPIMERASE"/>
    <property type="match status" value="1"/>
</dbReference>
<sequence>MTLSFVKMHAHGDDFVIIDRRGQTDPITSAVARRLGDRNRGIGFNQLAVVLDCEDAAARVVFWNPDGSPLDTCGSATRGVADTLMREAGSSSVVLRSNRGLLTCVREEGGAISVDMGKPSLDWQSVPLAEAMDTLNLPIAGSPVACSMGNPHCTFFVDDLSVIDVAEWGPRIETDPLFPKKTNVHFVQVIDRSHIRLRIWERGGGIAQGSGSCCCGAVVGGIRRGLLDERVQVQCDGGTVSVQWDGSGGVILSGRVETVLQGTVAQY</sequence>